<feature type="signal peptide" evidence="1">
    <location>
        <begin position="1"/>
        <end position="26"/>
    </location>
</feature>
<protein>
    <recommendedName>
        <fullName evidence="4">Bulb-type lectin domain-containing protein</fullName>
    </recommendedName>
</protein>
<dbReference type="Proteomes" id="UP000287651">
    <property type="component" value="Unassembled WGS sequence"/>
</dbReference>
<comment type="caution">
    <text evidence="2">The sequence shown here is derived from an EMBL/GenBank/DDBJ whole genome shotgun (WGS) entry which is preliminary data.</text>
</comment>
<proteinExistence type="predicted"/>
<evidence type="ECO:0000256" key="1">
    <source>
        <dbReference type="SAM" id="SignalP"/>
    </source>
</evidence>
<reference evidence="2 3" key="1">
    <citation type="journal article" date="2014" name="Agronomy (Basel)">
        <title>A Draft Genome Sequence for Ensete ventricosum, the Drought-Tolerant Tree Against Hunger.</title>
        <authorList>
            <person name="Harrison J."/>
            <person name="Moore K.A."/>
            <person name="Paszkiewicz K."/>
            <person name="Jones T."/>
            <person name="Grant M."/>
            <person name="Ambacheew D."/>
            <person name="Muzemil S."/>
            <person name="Studholme D.J."/>
        </authorList>
    </citation>
    <scope>NUCLEOTIDE SEQUENCE [LARGE SCALE GENOMIC DNA]</scope>
</reference>
<dbReference type="AlphaFoldDB" id="A0A427B7C6"/>
<sequence>MSMASLFFLPLLYCFAFCLLLRPVVSVDALFNEPGQYLLAPRSLGDFGFYLGTNCSVQYWPKRAKKYNYLHSGFPGARGCQLWLNYNGTSQLLPAGEVEPRKFKPEATRSGYYVLAGVQGDTYVYGPAIFCTPKELCLPALPHAVAPRSDGHRLLDDRDSGLGGAVMSGPKVVLPGDVLSYANYTLRLDSTCNLSIVDAGNGEATWTTNTALPKLPVVECQMLLSPMGEMVLRAHHPDGRVQRLYGTGAIAGHYDDPGHLYALRYDGRLMIYPPKPWGAWLDLDLKPVAVA</sequence>
<organism evidence="2 3">
    <name type="scientific">Ensete ventricosum</name>
    <name type="common">Abyssinian banana</name>
    <name type="synonym">Musa ensete</name>
    <dbReference type="NCBI Taxonomy" id="4639"/>
    <lineage>
        <taxon>Eukaryota</taxon>
        <taxon>Viridiplantae</taxon>
        <taxon>Streptophyta</taxon>
        <taxon>Embryophyta</taxon>
        <taxon>Tracheophyta</taxon>
        <taxon>Spermatophyta</taxon>
        <taxon>Magnoliopsida</taxon>
        <taxon>Liliopsida</taxon>
        <taxon>Zingiberales</taxon>
        <taxon>Musaceae</taxon>
        <taxon>Ensete</taxon>
    </lineage>
</organism>
<keyword evidence="1" id="KW-0732">Signal</keyword>
<evidence type="ECO:0000313" key="3">
    <source>
        <dbReference type="Proteomes" id="UP000287651"/>
    </source>
</evidence>
<dbReference type="SUPFAM" id="SSF51110">
    <property type="entry name" value="alpha-D-mannose-specific plant lectins"/>
    <property type="match status" value="1"/>
</dbReference>
<name>A0A427B7C6_ENSVE</name>
<dbReference type="EMBL" id="AMZH03000316">
    <property type="protein sequence ID" value="RRT84385.1"/>
    <property type="molecule type" value="Genomic_DNA"/>
</dbReference>
<evidence type="ECO:0008006" key="4">
    <source>
        <dbReference type="Google" id="ProtNLM"/>
    </source>
</evidence>
<dbReference type="Gene3D" id="2.90.10.10">
    <property type="entry name" value="Bulb-type lectin domain"/>
    <property type="match status" value="1"/>
</dbReference>
<gene>
    <name evidence="2" type="ORF">B296_00011056</name>
</gene>
<accession>A0A427B7C6</accession>
<dbReference type="InterPro" id="IPR036426">
    <property type="entry name" value="Bulb-type_lectin_dom_sf"/>
</dbReference>
<feature type="chain" id="PRO_5019068195" description="Bulb-type lectin domain-containing protein" evidence="1">
    <location>
        <begin position="27"/>
        <end position="291"/>
    </location>
</feature>
<evidence type="ECO:0000313" key="2">
    <source>
        <dbReference type="EMBL" id="RRT84385.1"/>
    </source>
</evidence>